<dbReference type="Pfam" id="PF02283">
    <property type="entry name" value="CobU"/>
    <property type="match status" value="1"/>
</dbReference>
<dbReference type="GO" id="GO:0043752">
    <property type="term" value="F:adenosylcobinamide kinase activity"/>
    <property type="evidence" value="ECO:0007669"/>
    <property type="project" value="InterPro"/>
</dbReference>
<dbReference type="SUPFAM" id="SSF52540">
    <property type="entry name" value="P-loop containing nucleoside triphosphate hydrolases"/>
    <property type="match status" value="1"/>
</dbReference>
<dbReference type="InterPro" id="IPR027417">
    <property type="entry name" value="P-loop_NTPase"/>
</dbReference>
<dbReference type="Gene3D" id="3.40.50.300">
    <property type="entry name" value="P-loop containing nucleotide triphosphate hydrolases"/>
    <property type="match status" value="1"/>
</dbReference>
<name>A0A9D1D8H0_9FIRM</name>
<keyword evidence="1" id="KW-0808">Transferase</keyword>
<evidence type="ECO:0000313" key="2">
    <source>
        <dbReference type="Proteomes" id="UP000886757"/>
    </source>
</evidence>
<keyword evidence="1" id="KW-0418">Kinase</keyword>
<gene>
    <name evidence="1" type="ORF">IAB31_05125</name>
</gene>
<sequence>MILVMGGAFQGKLRWAKEEYHLREGWIDGETCGMEEIWSCSGISRFHEYIKRALKLGVLTEEEEGDAFVRELYERNPRLVVVTNELGYGIVPIEPFDRLYRERTGRICTGIAAGAREVVRVVCGIGIKLKKAEEEKDD</sequence>
<comment type="caution">
    <text evidence="1">The sequence shown here is derived from an EMBL/GenBank/DDBJ whole genome shotgun (WGS) entry which is preliminary data.</text>
</comment>
<dbReference type="GO" id="GO:0016779">
    <property type="term" value="F:nucleotidyltransferase activity"/>
    <property type="evidence" value="ECO:0007669"/>
    <property type="project" value="UniProtKB-KW"/>
</dbReference>
<dbReference type="GO" id="GO:0009236">
    <property type="term" value="P:cobalamin biosynthetic process"/>
    <property type="evidence" value="ECO:0007669"/>
    <property type="project" value="InterPro"/>
</dbReference>
<protein>
    <submittedName>
        <fullName evidence="1">Bifunctional adenosylcobinamide kinase/adenosylcobinamide-phosphate guanylyltransferase</fullName>
    </submittedName>
</protein>
<reference evidence="1" key="1">
    <citation type="submission" date="2020-10" db="EMBL/GenBank/DDBJ databases">
        <authorList>
            <person name="Gilroy R."/>
        </authorList>
    </citation>
    <scope>NUCLEOTIDE SEQUENCE</scope>
    <source>
        <strain evidence="1">ChiSjej4B22-8148</strain>
    </source>
</reference>
<dbReference type="EMBL" id="DVGK01000059">
    <property type="protein sequence ID" value="HIR13290.1"/>
    <property type="molecule type" value="Genomic_DNA"/>
</dbReference>
<evidence type="ECO:0000313" key="1">
    <source>
        <dbReference type="EMBL" id="HIR13290.1"/>
    </source>
</evidence>
<keyword evidence="1" id="KW-0548">Nucleotidyltransferase</keyword>
<dbReference type="GO" id="GO:0000166">
    <property type="term" value="F:nucleotide binding"/>
    <property type="evidence" value="ECO:0007669"/>
    <property type="project" value="InterPro"/>
</dbReference>
<dbReference type="InterPro" id="IPR003203">
    <property type="entry name" value="CobU/CobP"/>
</dbReference>
<organism evidence="1 2">
    <name type="scientific">Candidatus Choladousia intestinavium</name>
    <dbReference type="NCBI Taxonomy" id="2840727"/>
    <lineage>
        <taxon>Bacteria</taxon>
        <taxon>Bacillati</taxon>
        <taxon>Bacillota</taxon>
        <taxon>Clostridia</taxon>
        <taxon>Lachnospirales</taxon>
        <taxon>Lachnospiraceae</taxon>
        <taxon>Lachnospiraceae incertae sedis</taxon>
        <taxon>Candidatus Choladousia</taxon>
    </lineage>
</organism>
<accession>A0A9D1D8H0</accession>
<dbReference type="Proteomes" id="UP000886757">
    <property type="component" value="Unassembled WGS sequence"/>
</dbReference>
<reference evidence="1" key="2">
    <citation type="journal article" date="2021" name="PeerJ">
        <title>Extensive microbial diversity within the chicken gut microbiome revealed by metagenomics and culture.</title>
        <authorList>
            <person name="Gilroy R."/>
            <person name="Ravi A."/>
            <person name="Getino M."/>
            <person name="Pursley I."/>
            <person name="Horton D.L."/>
            <person name="Alikhan N.F."/>
            <person name="Baker D."/>
            <person name="Gharbi K."/>
            <person name="Hall N."/>
            <person name="Watson M."/>
            <person name="Adriaenssens E.M."/>
            <person name="Foster-Nyarko E."/>
            <person name="Jarju S."/>
            <person name="Secka A."/>
            <person name="Antonio M."/>
            <person name="Oren A."/>
            <person name="Chaudhuri R.R."/>
            <person name="La Ragione R."/>
            <person name="Hildebrand F."/>
            <person name="Pallen M.J."/>
        </authorList>
    </citation>
    <scope>NUCLEOTIDE SEQUENCE</scope>
    <source>
        <strain evidence="1">ChiSjej4B22-8148</strain>
    </source>
</reference>
<proteinExistence type="predicted"/>
<dbReference type="AlphaFoldDB" id="A0A9D1D8H0"/>